<dbReference type="EMBL" id="JAENII010000011">
    <property type="protein sequence ID" value="MBK1828116.1"/>
    <property type="molecule type" value="Genomic_DNA"/>
</dbReference>
<feature type="transmembrane region" description="Helical" evidence="8">
    <location>
        <begin position="199"/>
        <end position="220"/>
    </location>
</feature>
<dbReference type="RefSeq" id="WP_200280853.1">
    <property type="nucleotide sequence ID" value="NZ_JAENII010000011.1"/>
</dbReference>
<keyword evidence="6 8" id="KW-1133">Transmembrane helix</keyword>
<sequence length="245" mass="27147">MLEGWDEWTLALLAAFCIGVAKAGFSGTSLISIAIFADLYGPREQAGFALPLLILADVMVYPAFRKHGSWKDVWRLLPAALVGLAIGWWLMRELSQEMARQLIGWTILVLLGLQLLRAWKPDLLLKMAEHRAFGNGAGVAAGITTLLANAAGPVFQLYLLSKRVPKMELIGIGARFFLLINIIKLPLNQNLGFIGVDTLWQNLLLAPGVLCGIFLGKYFLQRVPQKVFEWMIIGFATLAAIRMLW</sequence>
<dbReference type="AlphaFoldDB" id="A0A934RFC6"/>
<feature type="transmembrane region" description="Helical" evidence="8">
    <location>
        <begin position="12"/>
        <end position="36"/>
    </location>
</feature>
<evidence type="ECO:0000256" key="6">
    <source>
        <dbReference type="ARBA" id="ARBA00022989"/>
    </source>
</evidence>
<evidence type="ECO:0000256" key="7">
    <source>
        <dbReference type="ARBA" id="ARBA00023136"/>
    </source>
</evidence>
<name>A0A934RFC6_9BACT</name>
<dbReference type="PANTHER" id="PTHR30269">
    <property type="entry name" value="TRANSMEMBRANE PROTEIN YFCA"/>
    <property type="match status" value="1"/>
</dbReference>
<evidence type="ECO:0000256" key="4">
    <source>
        <dbReference type="ARBA" id="ARBA00022475"/>
    </source>
</evidence>
<reference evidence="9" key="1">
    <citation type="submission" date="2021-01" db="EMBL/GenBank/DDBJ databases">
        <title>Modified the classification status of verrucomicrobia.</title>
        <authorList>
            <person name="Feng X."/>
        </authorList>
    </citation>
    <scope>NUCLEOTIDE SEQUENCE</scope>
    <source>
        <strain evidence="9">KCTC 22201</strain>
    </source>
</reference>
<protein>
    <recommendedName>
        <fullName evidence="8">Probable membrane transporter protein</fullName>
    </recommendedName>
</protein>
<feature type="transmembrane region" description="Helical" evidence="8">
    <location>
        <begin position="102"/>
        <end position="119"/>
    </location>
</feature>
<gene>
    <name evidence="9" type="ORF">JIN81_13875</name>
</gene>
<keyword evidence="10" id="KW-1185">Reference proteome</keyword>
<comment type="subcellular location">
    <subcellularLocation>
        <location evidence="1 8">Cell membrane</location>
        <topology evidence="1 8">Multi-pass membrane protein</topology>
    </subcellularLocation>
</comment>
<comment type="similarity">
    <text evidence="2 8">Belongs to the 4-toluene sulfonate uptake permease (TSUP) (TC 2.A.102) family.</text>
</comment>
<dbReference type="PANTHER" id="PTHR30269:SF23">
    <property type="entry name" value="MEMBRANE TRANSPORTER PROTEIN YDHB-RELATED"/>
    <property type="match status" value="1"/>
</dbReference>
<proteinExistence type="inferred from homology"/>
<evidence type="ECO:0000256" key="3">
    <source>
        <dbReference type="ARBA" id="ARBA00022448"/>
    </source>
</evidence>
<organism evidence="9 10">
    <name type="scientific">Haloferula rosea</name>
    <dbReference type="NCBI Taxonomy" id="490093"/>
    <lineage>
        <taxon>Bacteria</taxon>
        <taxon>Pseudomonadati</taxon>
        <taxon>Verrucomicrobiota</taxon>
        <taxon>Verrucomicrobiia</taxon>
        <taxon>Verrucomicrobiales</taxon>
        <taxon>Verrucomicrobiaceae</taxon>
        <taxon>Haloferula</taxon>
    </lineage>
</organism>
<dbReference type="GO" id="GO:0005886">
    <property type="term" value="C:plasma membrane"/>
    <property type="evidence" value="ECO:0007669"/>
    <property type="project" value="UniProtKB-SubCell"/>
</dbReference>
<keyword evidence="7 8" id="KW-0472">Membrane</keyword>
<dbReference type="Proteomes" id="UP000658278">
    <property type="component" value="Unassembled WGS sequence"/>
</dbReference>
<comment type="caution">
    <text evidence="9">The sequence shown here is derived from an EMBL/GenBank/DDBJ whole genome shotgun (WGS) entry which is preliminary data.</text>
</comment>
<evidence type="ECO:0000256" key="5">
    <source>
        <dbReference type="ARBA" id="ARBA00022692"/>
    </source>
</evidence>
<dbReference type="InterPro" id="IPR052017">
    <property type="entry name" value="TSUP"/>
</dbReference>
<evidence type="ECO:0000256" key="1">
    <source>
        <dbReference type="ARBA" id="ARBA00004651"/>
    </source>
</evidence>
<evidence type="ECO:0000256" key="2">
    <source>
        <dbReference type="ARBA" id="ARBA00009142"/>
    </source>
</evidence>
<feature type="transmembrane region" description="Helical" evidence="8">
    <location>
        <begin position="227"/>
        <end position="244"/>
    </location>
</feature>
<keyword evidence="5 8" id="KW-0812">Transmembrane</keyword>
<dbReference type="Pfam" id="PF01925">
    <property type="entry name" value="TauE"/>
    <property type="match status" value="1"/>
</dbReference>
<dbReference type="InterPro" id="IPR002781">
    <property type="entry name" value="TM_pro_TauE-like"/>
</dbReference>
<feature type="transmembrane region" description="Helical" evidence="8">
    <location>
        <begin position="73"/>
        <end position="90"/>
    </location>
</feature>
<feature type="transmembrane region" description="Helical" evidence="8">
    <location>
        <begin position="139"/>
        <end position="160"/>
    </location>
</feature>
<accession>A0A934RFC6</accession>
<evidence type="ECO:0000313" key="10">
    <source>
        <dbReference type="Proteomes" id="UP000658278"/>
    </source>
</evidence>
<keyword evidence="3" id="KW-0813">Transport</keyword>
<feature type="transmembrane region" description="Helical" evidence="8">
    <location>
        <begin position="48"/>
        <end position="67"/>
    </location>
</feature>
<keyword evidence="4 8" id="KW-1003">Cell membrane</keyword>
<evidence type="ECO:0000256" key="8">
    <source>
        <dbReference type="RuleBase" id="RU363041"/>
    </source>
</evidence>
<evidence type="ECO:0000313" key="9">
    <source>
        <dbReference type="EMBL" id="MBK1828116.1"/>
    </source>
</evidence>